<reference evidence="1 2" key="1">
    <citation type="submission" date="2020-10" db="EMBL/GenBank/DDBJ databases">
        <title>Sequencing the genomes of 1000 actinobacteria strains.</title>
        <authorList>
            <person name="Klenk H.-P."/>
        </authorList>
    </citation>
    <scope>NUCLEOTIDE SEQUENCE [LARGE SCALE GENOMIC DNA]</scope>
    <source>
        <strain evidence="1 2">DSM 46661</strain>
    </source>
</reference>
<dbReference type="Proteomes" id="UP000656548">
    <property type="component" value="Unassembled WGS sequence"/>
</dbReference>
<name>A0ABR9LBY4_9PSEU</name>
<evidence type="ECO:0000313" key="2">
    <source>
        <dbReference type="Proteomes" id="UP000656548"/>
    </source>
</evidence>
<comment type="caution">
    <text evidence="1">The sequence shown here is derived from an EMBL/GenBank/DDBJ whole genome shotgun (WGS) entry which is preliminary data.</text>
</comment>
<protein>
    <submittedName>
        <fullName evidence="1">Uncharacterized protein</fullName>
    </submittedName>
</protein>
<organism evidence="1 2">
    <name type="scientific">Amycolatopsis roodepoortensis</name>
    <dbReference type="NCBI Taxonomy" id="700274"/>
    <lineage>
        <taxon>Bacteria</taxon>
        <taxon>Bacillati</taxon>
        <taxon>Actinomycetota</taxon>
        <taxon>Actinomycetes</taxon>
        <taxon>Pseudonocardiales</taxon>
        <taxon>Pseudonocardiaceae</taxon>
        <taxon>Amycolatopsis</taxon>
    </lineage>
</organism>
<proteinExistence type="predicted"/>
<accession>A0ABR9LBY4</accession>
<evidence type="ECO:0000313" key="1">
    <source>
        <dbReference type="EMBL" id="MBE1577678.1"/>
    </source>
</evidence>
<gene>
    <name evidence="1" type="ORF">H4W30_004738</name>
</gene>
<dbReference type="EMBL" id="JADBEJ010000005">
    <property type="protein sequence ID" value="MBE1577678.1"/>
    <property type="molecule type" value="Genomic_DNA"/>
</dbReference>
<sequence>MSRGVRGNNVNGARAFQYDCLDRAEDQLWFYDLA</sequence>
<keyword evidence="2" id="KW-1185">Reference proteome</keyword>